<dbReference type="GeneID" id="105433915"/>
<dbReference type="AlphaFoldDB" id="A0A6I9XNR8"/>
<dbReference type="KEGG" id="pbar:105433915"/>
<proteinExistence type="predicted"/>
<dbReference type="OrthoDB" id="10371965at2759"/>
<dbReference type="RefSeq" id="XP_011647709.1">
    <property type="nucleotide sequence ID" value="XM_011649407.2"/>
</dbReference>
<protein>
    <submittedName>
        <fullName evidence="3">LOW QUALITY PROTEIN: uncharacterized protein LOC105433915</fullName>
    </submittedName>
</protein>
<name>A0A6I9XNR8_9HYME</name>
<feature type="region of interest" description="Disordered" evidence="1">
    <location>
        <begin position="90"/>
        <end position="109"/>
    </location>
</feature>
<dbReference type="Proteomes" id="UP000504615">
    <property type="component" value="Unplaced"/>
</dbReference>
<reference evidence="3" key="1">
    <citation type="submission" date="2025-08" db="UniProtKB">
        <authorList>
            <consortium name="RefSeq"/>
        </authorList>
    </citation>
    <scope>IDENTIFICATION</scope>
</reference>
<gene>
    <name evidence="3" type="primary">LOC105433915</name>
</gene>
<evidence type="ECO:0000256" key="1">
    <source>
        <dbReference type="SAM" id="MobiDB-lite"/>
    </source>
</evidence>
<evidence type="ECO:0000313" key="2">
    <source>
        <dbReference type="Proteomes" id="UP000504615"/>
    </source>
</evidence>
<keyword evidence="2" id="KW-1185">Reference proteome</keyword>
<organism evidence="2 3">
    <name type="scientific">Pogonomyrmex barbatus</name>
    <name type="common">red harvester ant</name>
    <dbReference type="NCBI Taxonomy" id="144034"/>
    <lineage>
        <taxon>Eukaryota</taxon>
        <taxon>Metazoa</taxon>
        <taxon>Ecdysozoa</taxon>
        <taxon>Arthropoda</taxon>
        <taxon>Hexapoda</taxon>
        <taxon>Insecta</taxon>
        <taxon>Pterygota</taxon>
        <taxon>Neoptera</taxon>
        <taxon>Endopterygota</taxon>
        <taxon>Hymenoptera</taxon>
        <taxon>Apocrita</taxon>
        <taxon>Aculeata</taxon>
        <taxon>Formicoidea</taxon>
        <taxon>Formicidae</taxon>
        <taxon>Myrmicinae</taxon>
        <taxon>Pogonomyrmex</taxon>
    </lineage>
</organism>
<evidence type="ECO:0000313" key="3">
    <source>
        <dbReference type="RefSeq" id="XP_011647709.1"/>
    </source>
</evidence>
<accession>A0A6I9XNR8</accession>
<sequence>MRRASPGRGSRHRLFAGCAMMAECARTGCGVSSSSPSIEFTVESIAHRGGNIAERNRGSSTCLGRATDNKCQNGTTSARAVVDQTWGREAHSSNVGRCSRRTAGSRGCM</sequence>